<proteinExistence type="inferred from homology"/>
<evidence type="ECO:0000256" key="3">
    <source>
        <dbReference type="ARBA" id="ARBA00022692"/>
    </source>
</evidence>
<evidence type="ECO:0000256" key="1">
    <source>
        <dbReference type="ARBA" id="ARBA00004651"/>
    </source>
</evidence>
<evidence type="ECO:0000313" key="9">
    <source>
        <dbReference type="EMBL" id="AGR42486.1"/>
    </source>
</evidence>
<dbReference type="HOGENOM" id="CLU_002981_0_0_14"/>
<dbReference type="Proteomes" id="UP000014983">
    <property type="component" value="Chromosome"/>
</dbReference>
<feature type="transmembrane region" description="Helical" evidence="7">
    <location>
        <begin position="799"/>
        <end position="822"/>
    </location>
</feature>
<dbReference type="OrthoDB" id="393121at2"/>
<dbReference type="KEGG" id="sdi:SDIMI_v3c07820"/>
<gene>
    <name evidence="9" type="ORF">SDIMI_v3c07820</name>
</gene>
<organism evidence="9 10">
    <name type="scientific">Spiroplasma diminutum CUAS-1</name>
    <dbReference type="NCBI Taxonomy" id="1276221"/>
    <lineage>
        <taxon>Bacteria</taxon>
        <taxon>Bacillati</taxon>
        <taxon>Mycoplasmatota</taxon>
        <taxon>Mollicutes</taxon>
        <taxon>Entomoplasmatales</taxon>
        <taxon>Spiroplasmataceae</taxon>
        <taxon>Spiroplasma</taxon>
    </lineage>
</organism>
<dbReference type="PANTHER" id="PTHR30572">
    <property type="entry name" value="MEMBRANE COMPONENT OF TRANSPORTER-RELATED"/>
    <property type="match status" value="1"/>
</dbReference>
<sequence>MKKNIFFLLIKQGLKGVFRYKTQFILIVILGFFASLILSVTNSINDRIKFEYERTMHKVEPFDFYSEDSLETIGSINSKNMVPIMDFISDEYLKDNDGNPLAYNVNIANVNGTKETFITEALKNDKFKTAFNSLINNKEYYNPWFNYKFTDGDEKPYFNAYGINSTNSNIYQTNYWYQTLKIINAEDVNYSPVEVYTNEDNYYIAKQMKNFTNTTISLLKEELNNEIVNPNSNFRSQNSTFAILVNKGILKSEDIVSDLADYNYSELSNFQREINTYIDFAFVSIVYQLNKMIHDYVQYWMDKAIEENSENPSTELVLNEFKKSSKLNNENGNGNGDILYNWLFSDDFNSENSTGNIYEVGAKGQLIHADQKGNVDDKGDALKLISNGKYLENILKGKNDFIKKDDYKYENANVASSYYVRQNLIAQASELDLNSRMEIVYSDNSSEKHFRFILMDQWVEENVTVYQGNKPRTKNEVLVNPQYAKANKINLGSNIKVGQANLIVSGFAADPYTNFPVAEMTVPFPNNKKGAIIYLNKNIVNEVIARNEAKVATTNLYRFITSKNKDNLDKNISIFKSLNYNYLQNLKEDNENNEGKSNIVYPYSLKGFKSSVFSINWILMPLVLKTFSTISYIVCSIILAICIVTMLIAIKKTIQFNSGEIGILKALGTKTSQIAISYISYGLVLLLFVVPITWFIGGYVQELFSILFISYTGGAYNQARFSPEALAILMLLFGLGTILVSYITAYILIKKPVLEILNKKEVVKRIQWLDNLKLRLTKRTKFTTKFSIELAISGIKPTLVSTFTVLIATLLVTTSMSIPGMVNTAVTSYYKNVKYSNQIENLEPIGNSPLSKTSLSPWNGVDYYEQYLNNVKGNYGTVDYLSDSITNVTGPTDYSILPKFLFRKDSTNGNQATPNWTYDTLSKNGELIKMIGYLFGSGLPQTIGRGINIADIQRIIEWLAHTHEEENLFNSTQDRIKRIDELTSLLSEGLPPILKSIFPGEVDDENASNWKDYIMAAILSETPSYVKSYLSKSENRYNQYSFGWTFTNYIPGEDDFYTSTKFITNQNKQMSLVGVQSNQKAYNLKEDSNKMYLDSESLNNLEKVLKGDSTEDITTKNGFKLYSNGNLYIPVTLNDQARFKMNNSKDSIFGIKKFIAKRFVMSQDGVNIPNSAWVYDDEDWIEVSRSSNSRDRYLDPATLDTSKFTFASSYEYTSNDFSFNRAKNAKNIKDYAKGFANFYTENEILKTEVRPYYNYDNLFLIIPDKYEDSLTALSKGDKKNNWYGPLTKKEVPESTKKQWEKVLDGEEPEKYIWIRPYSMTYDSNYQEQEIGGEIVNLLAYKNSFMRQNLLESNPGIIDKDVQMDWNLKSINLVPVSTVDVYGKNVILADQGLANLVHGYSNSQYIPYNYVFEKDQKESYKLADGQSIKTYTWNTAEDLKKRNIEDQIWGNNEQKAYSPSNWFTGIMSQSKEPYFLTSQASFSKNIKTGEFTLGGESKYNDTVEMESVEFLTEQKALINQIANLILTIAISFIVVIIITATLSMIIITDLYVNQYRKFMIVMKSLGYSNWKVIKYSFGTVTLLALIALLLGIAGSIVMVTMTGNYVKHNVGSIPLGLSWWALLISTLLLVASFIGSILITTYKIRKESPVSLMK</sequence>
<keyword evidence="3 7" id="KW-0812">Transmembrane</keyword>
<feature type="transmembrane region" description="Helical" evidence="7">
    <location>
        <begin position="630"/>
        <end position="650"/>
    </location>
</feature>
<name>S5M0V9_9MOLU</name>
<dbReference type="GO" id="GO:0022857">
    <property type="term" value="F:transmembrane transporter activity"/>
    <property type="evidence" value="ECO:0007669"/>
    <property type="project" value="TreeGrafter"/>
</dbReference>
<dbReference type="eggNOG" id="COG0577">
    <property type="taxonomic scope" value="Bacteria"/>
</dbReference>
<comment type="subcellular location">
    <subcellularLocation>
        <location evidence="1">Cell membrane</location>
        <topology evidence="1">Multi-pass membrane protein</topology>
    </subcellularLocation>
</comment>
<evidence type="ECO:0000256" key="5">
    <source>
        <dbReference type="ARBA" id="ARBA00023136"/>
    </source>
</evidence>
<dbReference type="PANTHER" id="PTHR30572:SF4">
    <property type="entry name" value="ABC TRANSPORTER PERMEASE YTRF"/>
    <property type="match status" value="1"/>
</dbReference>
<feature type="transmembrane region" description="Helical" evidence="7">
    <location>
        <begin position="675"/>
        <end position="697"/>
    </location>
</feature>
<dbReference type="Pfam" id="PF02687">
    <property type="entry name" value="FtsX"/>
    <property type="match status" value="1"/>
</dbReference>
<dbReference type="RefSeq" id="WP_020836714.1">
    <property type="nucleotide sequence ID" value="NC_021833.1"/>
</dbReference>
<keyword evidence="10" id="KW-1185">Reference proteome</keyword>
<dbReference type="PATRIC" id="fig|1276221.3.peg.784"/>
<evidence type="ECO:0000256" key="7">
    <source>
        <dbReference type="SAM" id="Phobius"/>
    </source>
</evidence>
<feature type="transmembrane region" description="Helical" evidence="7">
    <location>
        <begin position="1571"/>
        <end position="1598"/>
    </location>
</feature>
<keyword evidence="4 7" id="KW-1133">Transmembrane helix</keyword>
<evidence type="ECO:0000256" key="4">
    <source>
        <dbReference type="ARBA" id="ARBA00022989"/>
    </source>
</evidence>
<evidence type="ECO:0000259" key="8">
    <source>
        <dbReference type="Pfam" id="PF02687"/>
    </source>
</evidence>
<reference evidence="9 10" key="1">
    <citation type="journal article" date="2013" name="Genome Biol. Evol.">
        <title>Comparison of metabolic capacities and inference of gene content evolution in mosquito-associated Spiroplasma diminutum and S. taiwanense.</title>
        <authorList>
            <person name="Lo W.S."/>
            <person name="Ku C."/>
            <person name="Chen L.L."/>
            <person name="Chang T.H."/>
            <person name="Kuo C.H."/>
        </authorList>
    </citation>
    <scope>NUCLEOTIDE SEQUENCE [LARGE SCALE GENOMIC DNA]</scope>
    <source>
        <strain evidence="9">CUAS-1</strain>
    </source>
</reference>
<dbReference type="GO" id="GO:0005886">
    <property type="term" value="C:plasma membrane"/>
    <property type="evidence" value="ECO:0007669"/>
    <property type="project" value="UniProtKB-SubCell"/>
</dbReference>
<feature type="transmembrane region" description="Helical" evidence="7">
    <location>
        <begin position="20"/>
        <end position="40"/>
    </location>
</feature>
<evidence type="ECO:0000313" key="10">
    <source>
        <dbReference type="Proteomes" id="UP000014983"/>
    </source>
</evidence>
<evidence type="ECO:0000256" key="6">
    <source>
        <dbReference type="ARBA" id="ARBA00038076"/>
    </source>
</evidence>
<feature type="transmembrane region" description="Helical" evidence="7">
    <location>
        <begin position="1523"/>
        <end position="1551"/>
    </location>
</feature>
<dbReference type="STRING" id="1276221.SDIMI_v3c07820"/>
<keyword evidence="2" id="KW-1003">Cell membrane</keyword>
<keyword evidence="5 7" id="KW-0472">Membrane</keyword>
<feature type="transmembrane region" description="Helical" evidence="7">
    <location>
        <begin position="1618"/>
        <end position="1643"/>
    </location>
</feature>
<dbReference type="InParanoid" id="S5M0V9"/>
<feature type="transmembrane region" description="Helical" evidence="7">
    <location>
        <begin position="725"/>
        <end position="749"/>
    </location>
</feature>
<accession>S5M0V9</accession>
<dbReference type="InterPro" id="IPR050250">
    <property type="entry name" value="Macrolide_Exporter_MacB"/>
</dbReference>
<feature type="domain" description="ABC3 transporter permease C-terminal" evidence="8">
    <location>
        <begin position="1529"/>
        <end position="1648"/>
    </location>
</feature>
<comment type="similarity">
    <text evidence="6">Belongs to the ABC-4 integral membrane protein family.</text>
</comment>
<evidence type="ECO:0000256" key="2">
    <source>
        <dbReference type="ARBA" id="ARBA00022475"/>
    </source>
</evidence>
<protein>
    <submittedName>
        <fullName evidence="9">Efflux ABC transporter, permease protein</fullName>
    </submittedName>
</protein>
<dbReference type="InterPro" id="IPR003838">
    <property type="entry name" value="ABC3_permease_C"/>
</dbReference>
<dbReference type="EMBL" id="CP005076">
    <property type="protein sequence ID" value="AGR42486.1"/>
    <property type="molecule type" value="Genomic_DNA"/>
</dbReference>